<evidence type="ECO:0000313" key="7">
    <source>
        <dbReference type="EMBL" id="EAP77808.1"/>
    </source>
</evidence>
<accession>A3SKC7</accession>
<dbReference type="GO" id="GO:0009279">
    <property type="term" value="C:cell outer membrane"/>
    <property type="evidence" value="ECO:0007669"/>
    <property type="project" value="UniProtKB-SubCell"/>
</dbReference>
<dbReference type="AlphaFoldDB" id="A3SKC7"/>
<dbReference type="STRING" id="89187.ISM_05925"/>
<feature type="domain" description="OmpA-like" evidence="6">
    <location>
        <begin position="489"/>
        <end position="606"/>
    </location>
</feature>
<dbReference type="CDD" id="cd07185">
    <property type="entry name" value="OmpA_C-like"/>
    <property type="match status" value="1"/>
</dbReference>
<keyword evidence="2 4" id="KW-0472">Membrane</keyword>
<keyword evidence="3" id="KW-0998">Cell outer membrane</keyword>
<dbReference type="Proteomes" id="UP000005954">
    <property type="component" value="Unassembled WGS sequence"/>
</dbReference>
<dbReference type="EMBL" id="AALY01000001">
    <property type="protein sequence ID" value="EAP77808.1"/>
    <property type="molecule type" value="Genomic_DNA"/>
</dbReference>
<evidence type="ECO:0000256" key="3">
    <source>
        <dbReference type="ARBA" id="ARBA00023237"/>
    </source>
</evidence>
<dbReference type="InterPro" id="IPR006665">
    <property type="entry name" value="OmpA-like"/>
</dbReference>
<dbReference type="Pfam" id="PF00691">
    <property type="entry name" value="OmpA"/>
    <property type="match status" value="1"/>
</dbReference>
<dbReference type="Pfam" id="PF04972">
    <property type="entry name" value="BON"/>
    <property type="match status" value="1"/>
</dbReference>
<dbReference type="PANTHER" id="PTHR30329">
    <property type="entry name" value="STATOR ELEMENT OF FLAGELLAR MOTOR COMPLEX"/>
    <property type="match status" value="1"/>
</dbReference>
<name>A3SKC7_ROSNI</name>
<sequence length="641" mass="68799">MQAMRLSSIFAIAGTFFAAAIIAVVAAGFSAGVIEDNSRRDVRRALDLADMSWAEVDADGLQVFLAGTAPTEATRFKAISVAGGVVDATRVIDQMLVEDAAEIAPPRFSVEILRNDAGISLIGLMPAASDVEALMSKVGEVAGDTNITDFIDRADYPVPDGWTAALNYAVAKLDELPRAKISVEAGRVSVTAMTDSPEAKRKLEAELARRVPKNVRLITDISAPRPVITPFTLRFLIEEGEARFDACSADTEEARRRIIATAREVGLEGSIDCTIGLGVPSPQWGRAAELAIKAVKDLGGGSVTFSDADISLIALQGIEEKSFDDVVGGLETALPDVFALHAVLPPPPTDAEVVIPEFVATLSPEGLVQLRGRLGSDKLRETVDSFARARFSSAGVHTKARVVEGLPADWPVRVLAGLESLSYLENGAVTVTPDSIDVTGNTGNKDASAQISGFLAETLGERGQFEIDVTYQEVLDPIAALPTPEECVSKIQLIVAERKINFEPGSDKLDSNGAAILDDIAEILKKCGEIKLEIAGYTDSQGRESMNQQLSENRARAVLDGLRMRRVITSTYEAVGYGENDPIADNDSDEGREANRRIEFHLIKPEPVKERQTGLESLEEQGEEEQADNETEQGEPTDEQN</sequence>
<dbReference type="PRINTS" id="PR01021">
    <property type="entry name" value="OMPADOMAIN"/>
</dbReference>
<evidence type="ECO:0000313" key="8">
    <source>
        <dbReference type="Proteomes" id="UP000005954"/>
    </source>
</evidence>
<evidence type="ECO:0000256" key="4">
    <source>
        <dbReference type="PROSITE-ProRule" id="PRU00473"/>
    </source>
</evidence>
<dbReference type="Gene3D" id="3.30.1330.60">
    <property type="entry name" value="OmpA-like domain"/>
    <property type="match status" value="1"/>
</dbReference>
<dbReference type="eggNOG" id="COG2885">
    <property type="taxonomic scope" value="Bacteria"/>
</dbReference>
<comment type="subcellular location">
    <subcellularLocation>
        <location evidence="1">Cell outer membrane</location>
    </subcellularLocation>
</comment>
<feature type="region of interest" description="Disordered" evidence="5">
    <location>
        <begin position="577"/>
        <end position="641"/>
    </location>
</feature>
<dbReference type="PANTHER" id="PTHR30329:SF21">
    <property type="entry name" value="LIPOPROTEIN YIAD-RELATED"/>
    <property type="match status" value="1"/>
</dbReference>
<organism evidence="7 8">
    <name type="scientific">Roseovarius nubinhibens (strain ATCC BAA-591 / DSM 15170 / ISM)</name>
    <dbReference type="NCBI Taxonomy" id="89187"/>
    <lineage>
        <taxon>Bacteria</taxon>
        <taxon>Pseudomonadati</taxon>
        <taxon>Pseudomonadota</taxon>
        <taxon>Alphaproteobacteria</taxon>
        <taxon>Rhodobacterales</taxon>
        <taxon>Roseobacteraceae</taxon>
        <taxon>Roseovarius</taxon>
    </lineage>
</organism>
<comment type="caution">
    <text evidence="7">The sequence shown here is derived from an EMBL/GenBank/DDBJ whole genome shotgun (WGS) entry which is preliminary data.</text>
</comment>
<gene>
    <name evidence="7" type="ORF">ISM_05925</name>
</gene>
<feature type="compositionally biased region" description="Basic and acidic residues" evidence="5">
    <location>
        <begin position="589"/>
        <end position="613"/>
    </location>
</feature>
<dbReference type="SUPFAM" id="SSF103088">
    <property type="entry name" value="OmpA-like"/>
    <property type="match status" value="1"/>
</dbReference>
<protein>
    <submittedName>
        <fullName evidence="7">OmpA domain protein</fullName>
    </submittedName>
</protein>
<evidence type="ECO:0000256" key="1">
    <source>
        <dbReference type="ARBA" id="ARBA00004442"/>
    </source>
</evidence>
<evidence type="ECO:0000259" key="6">
    <source>
        <dbReference type="PROSITE" id="PS51123"/>
    </source>
</evidence>
<proteinExistence type="predicted"/>
<dbReference type="InterPro" id="IPR007055">
    <property type="entry name" value="BON_dom"/>
</dbReference>
<dbReference type="PROSITE" id="PS51123">
    <property type="entry name" value="OMPA_2"/>
    <property type="match status" value="1"/>
</dbReference>
<dbReference type="InterPro" id="IPR036737">
    <property type="entry name" value="OmpA-like_sf"/>
</dbReference>
<feature type="compositionally biased region" description="Acidic residues" evidence="5">
    <location>
        <begin position="617"/>
        <end position="641"/>
    </location>
</feature>
<reference evidence="7 8" key="1">
    <citation type="submission" date="2005-12" db="EMBL/GenBank/DDBJ databases">
        <authorList>
            <person name="Moran M.A."/>
            <person name="Ferriera S."/>
            <person name="Johnson J."/>
            <person name="Kravitz S."/>
            <person name="Halpern A."/>
            <person name="Remington K."/>
            <person name="Beeson K."/>
            <person name="Tran B."/>
            <person name="Rogers Y.-H."/>
            <person name="Friedman R."/>
            <person name="Venter J.C."/>
        </authorList>
    </citation>
    <scope>NUCLEOTIDE SEQUENCE [LARGE SCALE GENOMIC DNA]</scope>
    <source>
        <strain evidence="8">ATCC BAA-591 / DSM 15170 / ISM</strain>
    </source>
</reference>
<dbReference type="Gene3D" id="3.40.1520.20">
    <property type="match status" value="2"/>
</dbReference>
<evidence type="ECO:0000256" key="5">
    <source>
        <dbReference type="SAM" id="MobiDB-lite"/>
    </source>
</evidence>
<dbReference type="HOGENOM" id="CLU_013534_0_0_5"/>
<keyword evidence="8" id="KW-1185">Reference proteome</keyword>
<dbReference type="InterPro" id="IPR050330">
    <property type="entry name" value="Bact_OuterMem_StrucFunc"/>
</dbReference>
<dbReference type="InterPro" id="IPR006664">
    <property type="entry name" value="OMP_bac"/>
</dbReference>
<evidence type="ECO:0000256" key="2">
    <source>
        <dbReference type="ARBA" id="ARBA00023136"/>
    </source>
</evidence>